<evidence type="ECO:0000313" key="2">
    <source>
        <dbReference type="EMBL" id="GAA0925830.1"/>
    </source>
</evidence>
<reference evidence="2 3" key="1">
    <citation type="journal article" date="2019" name="Int. J. Syst. Evol. Microbiol.">
        <title>The Global Catalogue of Microorganisms (GCM) 10K type strain sequencing project: providing services to taxonomists for standard genome sequencing and annotation.</title>
        <authorList>
            <consortium name="The Broad Institute Genomics Platform"/>
            <consortium name="The Broad Institute Genome Sequencing Center for Infectious Disease"/>
            <person name="Wu L."/>
            <person name="Ma J."/>
        </authorList>
    </citation>
    <scope>NUCLEOTIDE SEQUENCE [LARGE SCALE GENOMIC DNA]</scope>
    <source>
        <strain evidence="2 3">JCM 11117</strain>
    </source>
</reference>
<keyword evidence="3" id="KW-1185">Reference proteome</keyword>
<name>A0ABN1PBX9_9PSEU</name>
<feature type="compositionally biased region" description="Basic residues" evidence="1">
    <location>
        <begin position="96"/>
        <end position="105"/>
    </location>
</feature>
<dbReference type="RefSeq" id="WP_343939538.1">
    <property type="nucleotide sequence ID" value="NZ_BAAAHP010000030.1"/>
</dbReference>
<proteinExistence type="predicted"/>
<gene>
    <name evidence="2" type="ORF">GCM10009559_10760</name>
</gene>
<evidence type="ECO:0000313" key="3">
    <source>
        <dbReference type="Proteomes" id="UP001499967"/>
    </source>
</evidence>
<evidence type="ECO:0000256" key="1">
    <source>
        <dbReference type="SAM" id="MobiDB-lite"/>
    </source>
</evidence>
<dbReference type="Proteomes" id="UP001499967">
    <property type="component" value="Unassembled WGS sequence"/>
</dbReference>
<feature type="region of interest" description="Disordered" evidence="1">
    <location>
        <begin position="81"/>
        <end position="105"/>
    </location>
</feature>
<organism evidence="2 3">
    <name type="scientific">Pseudonocardia zijingensis</name>
    <dbReference type="NCBI Taxonomy" id="153376"/>
    <lineage>
        <taxon>Bacteria</taxon>
        <taxon>Bacillati</taxon>
        <taxon>Actinomycetota</taxon>
        <taxon>Actinomycetes</taxon>
        <taxon>Pseudonocardiales</taxon>
        <taxon>Pseudonocardiaceae</taxon>
        <taxon>Pseudonocardia</taxon>
    </lineage>
</organism>
<comment type="caution">
    <text evidence="2">The sequence shown here is derived from an EMBL/GenBank/DDBJ whole genome shotgun (WGS) entry which is preliminary data.</text>
</comment>
<dbReference type="EMBL" id="BAAAHP010000030">
    <property type="protein sequence ID" value="GAA0925830.1"/>
    <property type="molecule type" value="Genomic_DNA"/>
</dbReference>
<protein>
    <recommendedName>
        <fullName evidence="4">Secreted protein</fullName>
    </recommendedName>
</protein>
<accession>A0ABN1PBX9</accession>
<sequence>MRRLFWLGLGLAVGVYATRRASEAAHALTPAGVGANIAEGLRELGAGLGAFGAEVRAGMTEREQELADLVERRTGTHVGPVADALAELAPPARPTPRPRARRAGA</sequence>
<evidence type="ECO:0008006" key="4">
    <source>
        <dbReference type="Google" id="ProtNLM"/>
    </source>
</evidence>